<dbReference type="GO" id="GO:0032259">
    <property type="term" value="P:methylation"/>
    <property type="evidence" value="ECO:0007669"/>
    <property type="project" value="UniProtKB-KW"/>
</dbReference>
<reference evidence="3 4" key="1">
    <citation type="submission" date="2017-09" db="EMBL/GenBank/DDBJ databases">
        <title>Paracoccus alkalisoli sp. nov., isolated from saline alkaline soil.</title>
        <authorList>
            <person name="Dong X."/>
            <person name="Zhang G."/>
        </authorList>
    </citation>
    <scope>NUCLEOTIDE SEQUENCE [LARGE SCALE GENOMIC DNA]</scope>
    <source>
        <strain evidence="3 4">WN007</strain>
    </source>
</reference>
<dbReference type="Proteomes" id="UP000218023">
    <property type="component" value="Unassembled WGS sequence"/>
</dbReference>
<keyword evidence="4" id="KW-1185">Reference proteome</keyword>
<sequence>MIVGSEDSLSLLRCPRTMAPLARVAPDRLTCADGHSYAVVNGKPVLIDFADSVLAEEEIARSSGGSQIARHDYGGLKRGVKRVLSPTRKETVQNVRRLIADLEATGRPTRLLVVGGGSIGQGMEPLYDHPDIAVLSFDIYDSPHVQFIADGHHLPLPDGMFDAVVVQAVLEHVLQPAQVVSEIWRVLKDDGLVYAETPFMQQVHEGPYDFTRFTESGHRYLFRNFAHVASGSCGGPGIQFMWSVDHLARGIFRSNAAGKLAKLAFFWTQYLDRLIPPAYAQDGASGVFFYGRKAPRPMTPREIIPYYRGAQKPRPARSGAEAVPDASGAH</sequence>
<keyword evidence="3" id="KW-0489">Methyltransferase</keyword>
<evidence type="ECO:0000259" key="2">
    <source>
        <dbReference type="Pfam" id="PF08241"/>
    </source>
</evidence>
<feature type="domain" description="Methyltransferase type 11" evidence="2">
    <location>
        <begin position="148"/>
        <end position="194"/>
    </location>
</feature>
<protein>
    <submittedName>
        <fullName evidence="3">SAM-dependent methyltransferase</fullName>
    </submittedName>
</protein>
<organism evidence="3 4">
    <name type="scientific">Paracoccus salipaludis</name>
    <dbReference type="NCBI Taxonomy" id="2032623"/>
    <lineage>
        <taxon>Bacteria</taxon>
        <taxon>Pseudomonadati</taxon>
        <taxon>Pseudomonadota</taxon>
        <taxon>Alphaproteobacteria</taxon>
        <taxon>Rhodobacterales</taxon>
        <taxon>Paracoccaceae</taxon>
        <taxon>Paracoccus</taxon>
    </lineage>
</organism>
<feature type="region of interest" description="Disordered" evidence="1">
    <location>
        <begin position="311"/>
        <end position="330"/>
    </location>
</feature>
<proteinExistence type="predicted"/>
<name>A0A2A2GK00_9RHOB</name>
<gene>
    <name evidence="3" type="ORF">CK240_08730</name>
</gene>
<evidence type="ECO:0000256" key="1">
    <source>
        <dbReference type="SAM" id="MobiDB-lite"/>
    </source>
</evidence>
<evidence type="ECO:0000313" key="3">
    <source>
        <dbReference type="EMBL" id="PAU97550.1"/>
    </source>
</evidence>
<keyword evidence="3" id="KW-0808">Transferase</keyword>
<dbReference type="GO" id="GO:0008757">
    <property type="term" value="F:S-adenosylmethionine-dependent methyltransferase activity"/>
    <property type="evidence" value="ECO:0007669"/>
    <property type="project" value="InterPro"/>
</dbReference>
<dbReference type="InterPro" id="IPR013216">
    <property type="entry name" value="Methyltransf_11"/>
</dbReference>
<dbReference type="Pfam" id="PF08241">
    <property type="entry name" value="Methyltransf_11"/>
    <property type="match status" value="1"/>
</dbReference>
<comment type="caution">
    <text evidence="3">The sequence shown here is derived from an EMBL/GenBank/DDBJ whole genome shotgun (WGS) entry which is preliminary data.</text>
</comment>
<accession>A0A2A2GK00</accession>
<evidence type="ECO:0000313" key="4">
    <source>
        <dbReference type="Proteomes" id="UP000218023"/>
    </source>
</evidence>
<dbReference type="SUPFAM" id="SSF53335">
    <property type="entry name" value="S-adenosyl-L-methionine-dependent methyltransferases"/>
    <property type="match status" value="1"/>
</dbReference>
<dbReference type="Gene3D" id="3.40.50.150">
    <property type="entry name" value="Vaccinia Virus protein VP39"/>
    <property type="match status" value="1"/>
</dbReference>
<dbReference type="OrthoDB" id="161159at2"/>
<dbReference type="InterPro" id="IPR029063">
    <property type="entry name" value="SAM-dependent_MTases_sf"/>
</dbReference>
<dbReference type="AlphaFoldDB" id="A0A2A2GK00"/>
<dbReference type="EMBL" id="NSJZ01000005">
    <property type="protein sequence ID" value="PAU97550.1"/>
    <property type="molecule type" value="Genomic_DNA"/>
</dbReference>